<dbReference type="AlphaFoldDB" id="A0A0A9G7K2"/>
<evidence type="ECO:0000313" key="2">
    <source>
        <dbReference type="EMBL" id="JAE20477.1"/>
    </source>
</evidence>
<reference evidence="2" key="1">
    <citation type="submission" date="2014-09" db="EMBL/GenBank/DDBJ databases">
        <authorList>
            <person name="Magalhaes I.L.F."/>
            <person name="Oliveira U."/>
            <person name="Santos F.R."/>
            <person name="Vidigal T.H.D.A."/>
            <person name="Brescovit A.D."/>
            <person name="Santos A.J."/>
        </authorList>
    </citation>
    <scope>NUCLEOTIDE SEQUENCE</scope>
    <source>
        <tissue evidence="2">Shoot tissue taken approximately 20 cm above the soil surface</tissue>
    </source>
</reference>
<reference evidence="2" key="2">
    <citation type="journal article" date="2015" name="Data Brief">
        <title>Shoot transcriptome of the giant reed, Arundo donax.</title>
        <authorList>
            <person name="Barrero R.A."/>
            <person name="Guerrero F.D."/>
            <person name="Moolhuijzen P."/>
            <person name="Goolsby J.A."/>
            <person name="Tidwell J."/>
            <person name="Bellgard S.E."/>
            <person name="Bellgard M.I."/>
        </authorList>
    </citation>
    <scope>NUCLEOTIDE SEQUENCE</scope>
    <source>
        <tissue evidence="2">Shoot tissue taken approximately 20 cm above the soil surface</tissue>
    </source>
</reference>
<sequence>MKLNWYYIDIYLVHLWSLTSLHKSTKKEALIVPSCQSKGKMGSKNGMRWLAKKRKSH</sequence>
<organism evidence="2">
    <name type="scientific">Arundo donax</name>
    <name type="common">Giant reed</name>
    <name type="synonym">Donax arundinaceus</name>
    <dbReference type="NCBI Taxonomy" id="35708"/>
    <lineage>
        <taxon>Eukaryota</taxon>
        <taxon>Viridiplantae</taxon>
        <taxon>Streptophyta</taxon>
        <taxon>Embryophyta</taxon>
        <taxon>Tracheophyta</taxon>
        <taxon>Spermatophyta</taxon>
        <taxon>Magnoliopsida</taxon>
        <taxon>Liliopsida</taxon>
        <taxon>Poales</taxon>
        <taxon>Poaceae</taxon>
        <taxon>PACMAD clade</taxon>
        <taxon>Arundinoideae</taxon>
        <taxon>Arundineae</taxon>
        <taxon>Arundo</taxon>
    </lineage>
</organism>
<proteinExistence type="predicted"/>
<evidence type="ECO:0000256" key="1">
    <source>
        <dbReference type="SAM" id="MobiDB-lite"/>
    </source>
</evidence>
<protein>
    <submittedName>
        <fullName evidence="2">Uncharacterized protein</fullName>
    </submittedName>
</protein>
<feature type="region of interest" description="Disordered" evidence="1">
    <location>
        <begin position="38"/>
        <end position="57"/>
    </location>
</feature>
<name>A0A0A9G7K2_ARUDO</name>
<accession>A0A0A9G7K2</accession>
<dbReference type="EMBL" id="GBRH01177419">
    <property type="protein sequence ID" value="JAE20477.1"/>
    <property type="molecule type" value="Transcribed_RNA"/>
</dbReference>